<dbReference type="Proteomes" id="UP001050975">
    <property type="component" value="Unassembled WGS sequence"/>
</dbReference>
<sequence length="193" mass="22057">MTESLIERYQRTIFRIVLHSPSPENGETKSIKTRKWEEALRIYAHGVALDAEERIVVLIQAHGQKLRPLFITEYVGYFKAARGVIPFMILLDKEDILIFAWYSDNVAEPICTLKVIDVLSRYAPDIESKQKSRSSLSASYLVGMTKSWIDDLVYHWKSETPPALELIEAIGLLPLLKDGSTQSDVEIRLDILH</sequence>
<protein>
    <submittedName>
        <fullName evidence="1">Uncharacterized protein</fullName>
    </submittedName>
</protein>
<dbReference type="EMBL" id="BLAY01000006">
    <property type="protein sequence ID" value="GET35898.1"/>
    <property type="molecule type" value="Genomic_DNA"/>
</dbReference>
<comment type="caution">
    <text evidence="1">The sequence shown here is derived from an EMBL/GenBank/DDBJ whole genome shotgun (WGS) entry which is preliminary data.</text>
</comment>
<name>A0AAV3X1U0_9CYAN</name>
<gene>
    <name evidence="1" type="ORF">MiSe_06460</name>
</gene>
<accession>A0AAV3X1U0</accession>
<evidence type="ECO:0000313" key="1">
    <source>
        <dbReference type="EMBL" id="GET35898.1"/>
    </source>
</evidence>
<dbReference type="AlphaFoldDB" id="A0AAV3X1U0"/>
<dbReference type="RefSeq" id="WP_226574733.1">
    <property type="nucleotide sequence ID" value="NZ_BLAY01000006.1"/>
</dbReference>
<reference evidence="1" key="1">
    <citation type="submission" date="2019-10" db="EMBL/GenBank/DDBJ databases">
        <title>Draft genome sequece of Microseira wollei NIES-4236.</title>
        <authorList>
            <person name="Yamaguchi H."/>
            <person name="Suzuki S."/>
            <person name="Kawachi M."/>
        </authorList>
    </citation>
    <scope>NUCLEOTIDE SEQUENCE</scope>
    <source>
        <strain evidence="1">NIES-4236</strain>
    </source>
</reference>
<proteinExistence type="predicted"/>
<organism evidence="1 2">
    <name type="scientific">Microseira wollei NIES-4236</name>
    <dbReference type="NCBI Taxonomy" id="2530354"/>
    <lineage>
        <taxon>Bacteria</taxon>
        <taxon>Bacillati</taxon>
        <taxon>Cyanobacteriota</taxon>
        <taxon>Cyanophyceae</taxon>
        <taxon>Oscillatoriophycideae</taxon>
        <taxon>Aerosakkonematales</taxon>
        <taxon>Aerosakkonemataceae</taxon>
        <taxon>Microseira</taxon>
    </lineage>
</organism>
<evidence type="ECO:0000313" key="2">
    <source>
        <dbReference type="Proteomes" id="UP001050975"/>
    </source>
</evidence>
<keyword evidence="2" id="KW-1185">Reference proteome</keyword>